<evidence type="ECO:0000259" key="6">
    <source>
        <dbReference type="Pfam" id="PF00085"/>
    </source>
</evidence>
<evidence type="ECO:0000313" key="7">
    <source>
        <dbReference type="EMBL" id="MFD2171613.1"/>
    </source>
</evidence>
<dbReference type="Gene3D" id="3.40.30.10">
    <property type="entry name" value="Glutaredoxin"/>
    <property type="match status" value="1"/>
</dbReference>
<dbReference type="InterPro" id="IPR036249">
    <property type="entry name" value="Thioredoxin-like_sf"/>
</dbReference>
<dbReference type="PANTHER" id="PTHR45663:SF11">
    <property type="entry name" value="GEO12009P1"/>
    <property type="match status" value="1"/>
</dbReference>
<evidence type="ECO:0000256" key="3">
    <source>
        <dbReference type="ARBA" id="ARBA00023284"/>
    </source>
</evidence>
<dbReference type="EMBL" id="JBHUIO010000011">
    <property type="protein sequence ID" value="MFD2171613.1"/>
    <property type="molecule type" value="Genomic_DNA"/>
</dbReference>
<dbReference type="CDD" id="cd02947">
    <property type="entry name" value="TRX_family"/>
    <property type="match status" value="1"/>
</dbReference>
<dbReference type="SUPFAM" id="SSF52833">
    <property type="entry name" value="Thioredoxin-like"/>
    <property type="match status" value="1"/>
</dbReference>
<feature type="transmembrane region" description="Helical" evidence="5">
    <location>
        <begin position="28"/>
        <end position="52"/>
    </location>
</feature>
<comment type="caution">
    <text evidence="7">The sequence shown here is derived from an EMBL/GenBank/DDBJ whole genome shotgun (WGS) entry which is preliminary data.</text>
</comment>
<feature type="domain" description="Thioredoxin" evidence="6">
    <location>
        <begin position="69"/>
        <end position="162"/>
    </location>
</feature>
<dbReference type="RefSeq" id="WP_386048574.1">
    <property type="nucleotide sequence ID" value="NZ_JBHUIO010000011.1"/>
</dbReference>
<dbReference type="InterPro" id="IPR013766">
    <property type="entry name" value="Thioredoxin_domain"/>
</dbReference>
<sequence length="162" mass="18778">MGKKDRNQGKRESKQLRRERERRKKKRLPIIFGSVVACVIILIGAVVLSNMYDETKQEQKALYQDEISVSEMESKVSSQDDFFAYFYQPSCEHCKVVSPMLIPMAKQMNEALFPVNIYGKNSTWEKYQVEGTPALIHFKEGKEVGRLVGEQSKTTFEEFLKK</sequence>
<evidence type="ECO:0000256" key="5">
    <source>
        <dbReference type="SAM" id="Phobius"/>
    </source>
</evidence>
<keyword evidence="2" id="KW-1015">Disulfide bond</keyword>
<keyword evidence="5" id="KW-1133">Transmembrane helix</keyword>
<evidence type="ECO:0000256" key="4">
    <source>
        <dbReference type="SAM" id="MobiDB-lite"/>
    </source>
</evidence>
<dbReference type="Pfam" id="PF00085">
    <property type="entry name" value="Thioredoxin"/>
    <property type="match status" value="1"/>
</dbReference>
<feature type="compositionally biased region" description="Basic and acidic residues" evidence="4">
    <location>
        <begin position="1"/>
        <end position="19"/>
    </location>
</feature>
<keyword evidence="5" id="KW-0812">Transmembrane</keyword>
<proteinExistence type="inferred from homology"/>
<protein>
    <submittedName>
        <fullName evidence="7">Thioredoxin family protein</fullName>
    </submittedName>
</protein>
<name>A0ABW5A1U9_9BACL</name>
<dbReference type="Proteomes" id="UP001597343">
    <property type="component" value="Unassembled WGS sequence"/>
</dbReference>
<evidence type="ECO:0000256" key="1">
    <source>
        <dbReference type="ARBA" id="ARBA00008987"/>
    </source>
</evidence>
<feature type="region of interest" description="Disordered" evidence="4">
    <location>
        <begin position="1"/>
        <end position="21"/>
    </location>
</feature>
<reference evidence="8" key="1">
    <citation type="journal article" date="2019" name="Int. J. Syst. Evol. Microbiol.">
        <title>The Global Catalogue of Microorganisms (GCM) 10K type strain sequencing project: providing services to taxonomists for standard genome sequencing and annotation.</title>
        <authorList>
            <consortium name="The Broad Institute Genomics Platform"/>
            <consortium name="The Broad Institute Genome Sequencing Center for Infectious Disease"/>
            <person name="Wu L."/>
            <person name="Ma J."/>
        </authorList>
    </citation>
    <scope>NUCLEOTIDE SEQUENCE [LARGE SCALE GENOMIC DNA]</scope>
    <source>
        <strain evidence="8">CGMCC 1.13574</strain>
    </source>
</reference>
<evidence type="ECO:0000256" key="2">
    <source>
        <dbReference type="ARBA" id="ARBA00023157"/>
    </source>
</evidence>
<keyword evidence="3" id="KW-0676">Redox-active center</keyword>
<comment type="similarity">
    <text evidence="1">Belongs to the thioredoxin family.</text>
</comment>
<gene>
    <name evidence="7" type="ORF">ACFSOY_16750</name>
</gene>
<dbReference type="PANTHER" id="PTHR45663">
    <property type="entry name" value="GEO12009P1"/>
    <property type="match status" value="1"/>
</dbReference>
<evidence type="ECO:0000313" key="8">
    <source>
        <dbReference type="Proteomes" id="UP001597343"/>
    </source>
</evidence>
<keyword evidence="5" id="KW-0472">Membrane</keyword>
<organism evidence="7 8">
    <name type="scientific">Tumebacillus lipolyticus</name>
    <dbReference type="NCBI Taxonomy" id="1280370"/>
    <lineage>
        <taxon>Bacteria</taxon>
        <taxon>Bacillati</taxon>
        <taxon>Bacillota</taxon>
        <taxon>Bacilli</taxon>
        <taxon>Bacillales</taxon>
        <taxon>Alicyclobacillaceae</taxon>
        <taxon>Tumebacillus</taxon>
    </lineage>
</organism>
<keyword evidence="8" id="KW-1185">Reference proteome</keyword>
<accession>A0ABW5A1U9</accession>